<reference evidence="1 2" key="1">
    <citation type="submission" date="2019-08" db="EMBL/GenBank/DDBJ databases">
        <title>In-depth cultivation of the pig gut microbiome towards novel bacterial diversity and tailored functional studies.</title>
        <authorList>
            <person name="Wylensek D."/>
            <person name="Hitch T.C.A."/>
            <person name="Clavel T."/>
        </authorList>
    </citation>
    <scope>NUCLEOTIDE SEQUENCE [LARGE SCALE GENOMIC DNA]</scope>
    <source>
        <strain evidence="1 2">WCA-389-WT-23B</strain>
    </source>
</reference>
<evidence type="ECO:0000313" key="1">
    <source>
        <dbReference type="EMBL" id="MSS90887.1"/>
    </source>
</evidence>
<dbReference type="AlphaFoldDB" id="A0A6N7WK53"/>
<dbReference type="GeneID" id="86057328"/>
<comment type="caution">
    <text evidence="1">The sequence shown here is derived from an EMBL/GenBank/DDBJ whole genome shotgun (WGS) entry which is preliminary data.</text>
</comment>
<organism evidence="1 2">
    <name type="scientific">Eisenbergiella porci</name>
    <dbReference type="NCBI Taxonomy" id="2652274"/>
    <lineage>
        <taxon>Bacteria</taxon>
        <taxon>Bacillati</taxon>
        <taxon>Bacillota</taxon>
        <taxon>Clostridia</taxon>
        <taxon>Lachnospirales</taxon>
        <taxon>Lachnospiraceae</taxon>
        <taxon>Eisenbergiella</taxon>
    </lineage>
</organism>
<dbReference type="RefSeq" id="WP_154467294.1">
    <property type="nucleotide sequence ID" value="NZ_JAXDZL010000062.1"/>
</dbReference>
<dbReference type="EMBL" id="VUMI01000049">
    <property type="protein sequence ID" value="MSS90887.1"/>
    <property type="molecule type" value="Genomic_DNA"/>
</dbReference>
<sequence length="270" mass="31090">MPEKRMMSKKIVDSDPFLEMPLSAQALYLHLLVRADDDGFVNNPKKIIRCIGASQEDFNVLVEKRFILCFESGVIVIKHWRIHNYIRGDRYHETQYMEEKSRLKIKENGAYTLNIKPNNSIQNNDVIPNDNQVSTSGMTCDIPNAYQMDTEIRLDQNSINKISINTMCTADADALFEQLWKSYPVKKGKGQVSAAKKKKLLQIGRDEMERAINRYLADLEKDSWRKPQNGSTFFNSGYVDYLDCNYGCQESKKAIVEEALPDEELVGDDW</sequence>
<name>A0A6N7WK53_9FIRM</name>
<keyword evidence="2" id="KW-1185">Reference proteome</keyword>
<proteinExistence type="predicted"/>
<evidence type="ECO:0000313" key="2">
    <source>
        <dbReference type="Proteomes" id="UP000436047"/>
    </source>
</evidence>
<gene>
    <name evidence="1" type="ORF">FYJ45_22320</name>
</gene>
<dbReference type="Proteomes" id="UP000436047">
    <property type="component" value="Unassembled WGS sequence"/>
</dbReference>
<accession>A0A6N7WK53</accession>
<protein>
    <submittedName>
        <fullName evidence="1">DNA replication protein</fullName>
    </submittedName>
</protein>